<name>A0A5C1QLL4_9SPIO</name>
<dbReference type="Proteomes" id="UP000324209">
    <property type="component" value="Chromosome"/>
</dbReference>
<organism evidence="1 2">
    <name type="scientific">Oceanispirochaeta crateris</name>
    <dbReference type="NCBI Taxonomy" id="2518645"/>
    <lineage>
        <taxon>Bacteria</taxon>
        <taxon>Pseudomonadati</taxon>
        <taxon>Spirochaetota</taxon>
        <taxon>Spirochaetia</taxon>
        <taxon>Spirochaetales</taxon>
        <taxon>Spirochaetaceae</taxon>
        <taxon>Oceanispirochaeta</taxon>
    </lineage>
</organism>
<dbReference type="Gene3D" id="2.30.110.10">
    <property type="entry name" value="Electron Transport, Fmn-binding Protein, Chain A"/>
    <property type="match status" value="1"/>
</dbReference>
<reference evidence="1 2" key="1">
    <citation type="submission" date="2019-02" db="EMBL/GenBank/DDBJ databases">
        <title>Complete Genome Sequence and Methylome Analysis of free living Spirochaetas.</title>
        <authorList>
            <person name="Fomenkov A."/>
            <person name="Dubinina G."/>
            <person name="Leshcheva N."/>
            <person name="Mikheeva N."/>
            <person name="Grabovich M."/>
            <person name="Vincze T."/>
            <person name="Roberts R.J."/>
        </authorList>
    </citation>
    <scope>NUCLEOTIDE SEQUENCE [LARGE SCALE GENOMIC DNA]</scope>
    <source>
        <strain evidence="1 2">K2</strain>
    </source>
</reference>
<dbReference type="Pfam" id="PF12900">
    <property type="entry name" value="Pyridox_ox_2"/>
    <property type="match status" value="1"/>
</dbReference>
<dbReference type="OrthoDB" id="9794935at2"/>
<evidence type="ECO:0008006" key="3">
    <source>
        <dbReference type="Google" id="ProtNLM"/>
    </source>
</evidence>
<evidence type="ECO:0000313" key="2">
    <source>
        <dbReference type="Proteomes" id="UP000324209"/>
    </source>
</evidence>
<sequence>MRSMMMHNSECFFDDISEMRGILSRGKYTSLALSDGNDPYIITLSFGLDPQEETLYLYGLKTGTKIDFLKSNSYVCGTVILEKEDLDSQSGLVYESLVYRGLVEVLHNAEERMKALNCIADKLYDAPSDKKSFAQKITDNLDKVLIMKLIIDEMTGRRNRTALSDFS</sequence>
<dbReference type="InterPro" id="IPR012349">
    <property type="entry name" value="Split_barrel_FMN-bd"/>
</dbReference>
<gene>
    <name evidence="1" type="ORF">EXM22_05260</name>
</gene>
<dbReference type="KEGG" id="ock:EXM22_05260"/>
<keyword evidence="2" id="KW-1185">Reference proteome</keyword>
<evidence type="ECO:0000313" key="1">
    <source>
        <dbReference type="EMBL" id="QEN07426.1"/>
    </source>
</evidence>
<dbReference type="InterPro" id="IPR024747">
    <property type="entry name" value="Pyridox_Oxase-rel"/>
</dbReference>
<dbReference type="AlphaFoldDB" id="A0A5C1QLL4"/>
<proteinExistence type="predicted"/>
<dbReference type="PANTHER" id="PTHR34071:SF2">
    <property type="entry name" value="FLAVIN-NUCLEOTIDE-BINDING PROTEIN"/>
    <property type="match status" value="1"/>
</dbReference>
<protein>
    <recommendedName>
        <fullName evidence="3">Pyridoxamine 5'-phosphate oxidase family protein</fullName>
    </recommendedName>
</protein>
<dbReference type="SUPFAM" id="SSF50475">
    <property type="entry name" value="FMN-binding split barrel"/>
    <property type="match status" value="1"/>
</dbReference>
<dbReference type="EMBL" id="CP036150">
    <property type="protein sequence ID" value="QEN07426.1"/>
    <property type="molecule type" value="Genomic_DNA"/>
</dbReference>
<accession>A0A5C1QLL4</accession>
<dbReference type="PANTHER" id="PTHR34071">
    <property type="entry name" value="5-NITROIMIDAZOLE ANTIBIOTICS RESISTANCE PROTEIN, NIMA-FAMILY-RELATED PROTEIN-RELATED"/>
    <property type="match status" value="1"/>
</dbReference>